<dbReference type="Pfam" id="PF00933">
    <property type="entry name" value="Glyco_hydro_3"/>
    <property type="match status" value="1"/>
</dbReference>
<dbReference type="InterPro" id="IPR017853">
    <property type="entry name" value="GH"/>
</dbReference>
<dbReference type="GO" id="GO:0008422">
    <property type="term" value="F:beta-glucosidase activity"/>
    <property type="evidence" value="ECO:0007669"/>
    <property type="project" value="TreeGrafter"/>
</dbReference>
<evidence type="ECO:0000259" key="3">
    <source>
        <dbReference type="SMART" id="SM01217"/>
    </source>
</evidence>
<dbReference type="RefSeq" id="WP_020639986.1">
    <property type="nucleotide sequence ID" value="NZ_QHHU01000026.1"/>
</dbReference>
<dbReference type="PANTHER" id="PTHR42715">
    <property type="entry name" value="BETA-GLUCOSIDASE"/>
    <property type="match status" value="1"/>
</dbReference>
<evidence type="ECO:0000313" key="5">
    <source>
        <dbReference type="Proteomes" id="UP000286716"/>
    </source>
</evidence>
<evidence type="ECO:0000313" key="4">
    <source>
        <dbReference type="EMBL" id="RSM43171.1"/>
    </source>
</evidence>
<dbReference type="OrthoDB" id="3187421at2"/>
<reference evidence="4 5" key="1">
    <citation type="submission" date="2018-05" db="EMBL/GenBank/DDBJ databases">
        <title>Evolution of GPA BGCs.</title>
        <authorList>
            <person name="Waglechner N."/>
            <person name="Wright G.D."/>
        </authorList>
    </citation>
    <scope>NUCLEOTIDE SEQUENCE [LARGE SCALE GENOMIC DNA]</scope>
    <source>
        <strain evidence="4 5">DSM 5908</strain>
    </source>
</reference>
<gene>
    <name evidence="4" type="ORF">DMA12_19720</name>
</gene>
<evidence type="ECO:0000256" key="2">
    <source>
        <dbReference type="ARBA" id="ARBA00022801"/>
    </source>
</evidence>
<dbReference type="InterPro" id="IPR036962">
    <property type="entry name" value="Glyco_hydro_3_N_sf"/>
</dbReference>
<dbReference type="InterPro" id="IPR013783">
    <property type="entry name" value="Ig-like_fold"/>
</dbReference>
<dbReference type="PANTHER" id="PTHR42715:SF10">
    <property type="entry name" value="BETA-GLUCOSIDASE"/>
    <property type="match status" value="1"/>
</dbReference>
<dbReference type="Pfam" id="PF14310">
    <property type="entry name" value="Fn3-like"/>
    <property type="match status" value="1"/>
</dbReference>
<dbReference type="EMBL" id="QHHU01000026">
    <property type="protein sequence ID" value="RSM43171.1"/>
    <property type="molecule type" value="Genomic_DNA"/>
</dbReference>
<comment type="caution">
    <text evidence="4">The sequence shown here is derived from an EMBL/GenBank/DDBJ whole genome shotgun (WGS) entry which is preliminary data.</text>
</comment>
<dbReference type="Pfam" id="PF01915">
    <property type="entry name" value="Glyco_hydro_3_C"/>
    <property type="match status" value="1"/>
</dbReference>
<dbReference type="AlphaFoldDB" id="A0A428WJC0"/>
<sequence length="800" mass="86215">MPTESYRDIRLPAAERAELLLAEMTVDEKCAQITGVWPWQLVRADGTDAEETEEVLRRAPGHVAGLSGDDPARVARVAGAIQRQYVTRTRLGIPALIHQEALNGFVTGGHMVFPTAIGLAATFSPDLVEQMAELTRWQMRRLGYRQALSPVMDVALDPRWGRVHESYGEDPYLCAAFGVAYTRGLQGDDLAKGVIATAKHFLGYSHPVGGLNLSAYEGGARQIRDLFAYPFEAAIRLAGLKSVMNSYADVDGVPAGVSREVLTGLLRDTLGFDGFVSSDYTTLEHVVSRQRAASTPGEAARLGIAAGLDVELPGPYGYGSALVEEVRRGTVAERDVDVCVRRVLRAKFELGLFENPYPHEHIDVTEVADEGGELSRRLARRSVVLVKNDGVLPVAPRERTIAVLGPHADAVSLQFPTYTYPALRDMGNAMTRGEMVNMVGAAQAQTDWHEAMVSTVDADTFARELYGARSLHEEVAEFAPVVLVEQGCTLTRSLGPDVLERAVDAARRSDVVVLALGGASLWFNGERTEGEGSDSADIALPAAQTELAEAVAATGKPLVVVLVQGRAYALPRVVRDAAAIVVASYGGPSGPQAIAEVLFGAVNPSGKLPYSVPRHAGQIPVYHHQKAGTGHRNPLPPGSSRLYLDMAATPLYPFGHGLSYTGFSLRDLDHDTRIGTEGVAEIGATITNTGRAAGATVVQLYVRVNTFDGVTRPAQQLAGFVRVELAPGEFRRVTFRLAAAQLGYTNAARDFAVEPGWVGFFLGLDSDDRRLEGSFEVVGKQRVLMSEERSFFSETTITRI</sequence>
<dbReference type="PRINTS" id="PR00133">
    <property type="entry name" value="GLHYDRLASE3"/>
</dbReference>
<name>A0A428WJC0_AMYBA</name>
<dbReference type="SUPFAM" id="SSF52279">
    <property type="entry name" value="Beta-D-glucan exohydrolase, C-terminal domain"/>
    <property type="match status" value="1"/>
</dbReference>
<dbReference type="Gene3D" id="3.20.20.300">
    <property type="entry name" value="Glycoside hydrolase, family 3, N-terminal domain"/>
    <property type="match status" value="1"/>
</dbReference>
<feature type="domain" description="Fibronectin type III-like" evidence="3">
    <location>
        <begin position="696"/>
        <end position="766"/>
    </location>
</feature>
<dbReference type="Gene3D" id="3.40.50.1700">
    <property type="entry name" value="Glycoside hydrolase family 3 C-terminal domain"/>
    <property type="match status" value="1"/>
</dbReference>
<comment type="similarity">
    <text evidence="1">Belongs to the glycosyl hydrolase 3 family.</text>
</comment>
<keyword evidence="2" id="KW-0378">Hydrolase</keyword>
<dbReference type="GO" id="GO:0009251">
    <property type="term" value="P:glucan catabolic process"/>
    <property type="evidence" value="ECO:0007669"/>
    <property type="project" value="TreeGrafter"/>
</dbReference>
<dbReference type="Proteomes" id="UP000286716">
    <property type="component" value="Unassembled WGS sequence"/>
</dbReference>
<dbReference type="Gene3D" id="2.60.40.10">
    <property type="entry name" value="Immunoglobulins"/>
    <property type="match status" value="1"/>
</dbReference>
<evidence type="ECO:0000256" key="1">
    <source>
        <dbReference type="ARBA" id="ARBA00005336"/>
    </source>
</evidence>
<proteinExistence type="inferred from homology"/>
<dbReference type="InterPro" id="IPR002772">
    <property type="entry name" value="Glyco_hydro_3_C"/>
</dbReference>
<dbReference type="SMART" id="SM01217">
    <property type="entry name" value="Fn3_like"/>
    <property type="match status" value="1"/>
</dbReference>
<dbReference type="InterPro" id="IPR026891">
    <property type="entry name" value="Fn3-like"/>
</dbReference>
<keyword evidence="5" id="KW-1185">Reference proteome</keyword>
<dbReference type="InterPro" id="IPR050288">
    <property type="entry name" value="Cellulose_deg_GH3"/>
</dbReference>
<organism evidence="4 5">
    <name type="scientific">Amycolatopsis balhimycina DSM 5908</name>
    <dbReference type="NCBI Taxonomy" id="1081091"/>
    <lineage>
        <taxon>Bacteria</taxon>
        <taxon>Bacillati</taxon>
        <taxon>Actinomycetota</taxon>
        <taxon>Actinomycetes</taxon>
        <taxon>Pseudonocardiales</taxon>
        <taxon>Pseudonocardiaceae</taxon>
        <taxon>Amycolatopsis</taxon>
    </lineage>
</organism>
<protein>
    <submittedName>
        <fullName evidence="4">Beta-glucosidase</fullName>
    </submittedName>
</protein>
<accession>A0A428WJC0</accession>
<dbReference type="InterPro" id="IPR036881">
    <property type="entry name" value="Glyco_hydro_3_C_sf"/>
</dbReference>
<dbReference type="SUPFAM" id="SSF51445">
    <property type="entry name" value="(Trans)glycosidases"/>
    <property type="match status" value="1"/>
</dbReference>
<dbReference type="InterPro" id="IPR001764">
    <property type="entry name" value="Glyco_hydro_3_N"/>
</dbReference>